<accession>A0A8T0QUA8</accession>
<dbReference type="FunFam" id="2.60.40.420:FF:000003">
    <property type="entry name" value="Blue copper"/>
    <property type="match status" value="1"/>
</dbReference>
<feature type="region of interest" description="Disordered" evidence="3">
    <location>
        <begin position="175"/>
        <end position="210"/>
    </location>
</feature>
<comment type="caution">
    <text evidence="6">The sequence shown here is derived from an EMBL/GenBank/DDBJ whole genome shotgun (WGS) entry which is preliminary data.</text>
</comment>
<dbReference type="PANTHER" id="PTHR33021:SF466">
    <property type="entry name" value="OS08G0138100 PROTEIN"/>
    <property type="match status" value="1"/>
</dbReference>
<evidence type="ECO:0000259" key="5">
    <source>
        <dbReference type="PROSITE" id="PS51485"/>
    </source>
</evidence>
<dbReference type="Proteomes" id="UP000823388">
    <property type="component" value="Chromosome 6N"/>
</dbReference>
<dbReference type="InterPro" id="IPR008972">
    <property type="entry name" value="Cupredoxin"/>
</dbReference>
<dbReference type="GO" id="GO:0046872">
    <property type="term" value="F:metal ion binding"/>
    <property type="evidence" value="ECO:0007669"/>
    <property type="project" value="UniProtKB-KW"/>
</dbReference>
<evidence type="ECO:0000256" key="3">
    <source>
        <dbReference type="SAM" id="MobiDB-lite"/>
    </source>
</evidence>
<keyword evidence="2" id="KW-0325">Glycoprotein</keyword>
<protein>
    <recommendedName>
        <fullName evidence="5">Phytocyanin domain-containing protein</fullName>
    </recommendedName>
</protein>
<dbReference type="PANTHER" id="PTHR33021">
    <property type="entry name" value="BLUE COPPER PROTEIN"/>
    <property type="match status" value="1"/>
</dbReference>
<evidence type="ECO:0000313" key="6">
    <source>
        <dbReference type="EMBL" id="KAG2576589.1"/>
    </source>
</evidence>
<dbReference type="GO" id="GO:0009055">
    <property type="term" value="F:electron transfer activity"/>
    <property type="evidence" value="ECO:0007669"/>
    <property type="project" value="InterPro"/>
</dbReference>
<dbReference type="Gene3D" id="2.60.40.420">
    <property type="entry name" value="Cupredoxins - blue copper proteins"/>
    <property type="match status" value="1"/>
</dbReference>
<feature type="compositionally biased region" description="Low complexity" evidence="3">
    <location>
        <begin position="175"/>
        <end position="185"/>
    </location>
</feature>
<dbReference type="EMBL" id="CM029048">
    <property type="protein sequence ID" value="KAG2576589.1"/>
    <property type="molecule type" value="Genomic_DNA"/>
</dbReference>
<dbReference type="InterPro" id="IPR003245">
    <property type="entry name" value="Phytocyanin_dom"/>
</dbReference>
<dbReference type="CDD" id="cd04216">
    <property type="entry name" value="Phytocyanin"/>
    <property type="match status" value="1"/>
</dbReference>
<keyword evidence="4" id="KW-0472">Membrane</keyword>
<reference evidence="6" key="1">
    <citation type="submission" date="2020-05" db="EMBL/GenBank/DDBJ databases">
        <title>WGS assembly of Panicum virgatum.</title>
        <authorList>
            <person name="Lovell J.T."/>
            <person name="Jenkins J."/>
            <person name="Shu S."/>
            <person name="Juenger T.E."/>
            <person name="Schmutz J."/>
        </authorList>
    </citation>
    <scope>NUCLEOTIDE SEQUENCE</scope>
    <source>
        <strain evidence="6">AP13</strain>
    </source>
</reference>
<feature type="transmembrane region" description="Helical" evidence="4">
    <location>
        <begin position="248"/>
        <end position="271"/>
    </location>
</feature>
<evidence type="ECO:0000256" key="1">
    <source>
        <dbReference type="ARBA" id="ARBA00022723"/>
    </source>
</evidence>
<dbReference type="AlphaFoldDB" id="A0A8T0QUA8"/>
<name>A0A8T0QUA8_PANVG</name>
<keyword evidence="4" id="KW-1133">Transmembrane helix</keyword>
<dbReference type="PROSITE" id="PS51485">
    <property type="entry name" value="PHYTOCYANIN"/>
    <property type="match status" value="1"/>
</dbReference>
<evidence type="ECO:0000256" key="2">
    <source>
        <dbReference type="ARBA" id="ARBA00023180"/>
    </source>
</evidence>
<feature type="domain" description="Phytocyanin" evidence="5">
    <location>
        <begin position="67"/>
        <end position="168"/>
    </location>
</feature>
<proteinExistence type="predicted"/>
<dbReference type="InterPro" id="IPR039391">
    <property type="entry name" value="Phytocyanin-like"/>
</dbReference>
<evidence type="ECO:0000313" key="7">
    <source>
        <dbReference type="Proteomes" id="UP000823388"/>
    </source>
</evidence>
<feature type="region of interest" description="Disordered" evidence="3">
    <location>
        <begin position="1"/>
        <end position="21"/>
    </location>
</feature>
<dbReference type="Pfam" id="PF02298">
    <property type="entry name" value="Cu_bind_like"/>
    <property type="match status" value="1"/>
</dbReference>
<keyword evidence="4" id="KW-0812">Transmembrane</keyword>
<keyword evidence="1" id="KW-0479">Metal-binding</keyword>
<gene>
    <name evidence="6" type="ORF">PVAP13_6NG032500</name>
</gene>
<sequence>MQRLHKPCSNNPTTTTPTQKPSTLSSRLIFCISNQGTKQHTEIAMVTRALLVLTVAVAAVLGTAHGASYTVGAPAGSWDLRTNYTSWASGINFRAGDQLVFKYSPAAHDVLEVSKADHDSCTASRPLATFTTGDDTVPLPAGGVTRYFICGVPGHCAGGMKLAVRVEAASAPAPVAMPPRAARPPTASPSPAPMAVPPRAGRPPAAAPPAPAPLGMAPAVPPPMVTPGAKAPAAAGGMPAVPPPSSAAAPAGVGSLVGLGLGAAVAALMVFH</sequence>
<evidence type="ECO:0000256" key="4">
    <source>
        <dbReference type="SAM" id="Phobius"/>
    </source>
</evidence>
<feature type="compositionally biased region" description="Low complexity" evidence="3">
    <location>
        <begin position="7"/>
        <end position="21"/>
    </location>
</feature>
<dbReference type="SUPFAM" id="SSF49503">
    <property type="entry name" value="Cupredoxins"/>
    <property type="match status" value="1"/>
</dbReference>
<organism evidence="6 7">
    <name type="scientific">Panicum virgatum</name>
    <name type="common">Blackwell switchgrass</name>
    <dbReference type="NCBI Taxonomy" id="38727"/>
    <lineage>
        <taxon>Eukaryota</taxon>
        <taxon>Viridiplantae</taxon>
        <taxon>Streptophyta</taxon>
        <taxon>Embryophyta</taxon>
        <taxon>Tracheophyta</taxon>
        <taxon>Spermatophyta</taxon>
        <taxon>Magnoliopsida</taxon>
        <taxon>Liliopsida</taxon>
        <taxon>Poales</taxon>
        <taxon>Poaceae</taxon>
        <taxon>PACMAD clade</taxon>
        <taxon>Panicoideae</taxon>
        <taxon>Panicodae</taxon>
        <taxon>Paniceae</taxon>
        <taxon>Panicinae</taxon>
        <taxon>Panicum</taxon>
        <taxon>Panicum sect. Hiantes</taxon>
    </lineage>
</organism>
<dbReference type="GO" id="GO:0005886">
    <property type="term" value="C:plasma membrane"/>
    <property type="evidence" value="ECO:0007669"/>
    <property type="project" value="TreeGrafter"/>
</dbReference>
<keyword evidence="7" id="KW-1185">Reference proteome</keyword>
<feature type="compositionally biased region" description="Pro residues" evidence="3">
    <location>
        <begin position="186"/>
        <end position="196"/>
    </location>
</feature>